<sequence>MTLDEFKATFSKNDPPPGLPPALTAMWYDARGDWENAHDIAQDLESSEGSWIHAYLHRKEGDAGNAAYWYRRAGKPFPSGLSLEQEWEGLVKAFLDQAAQ</sequence>
<comment type="caution">
    <text evidence="1">The sequence shown here is derived from an EMBL/GenBank/DDBJ whole genome shotgun (WGS) entry which is preliminary data.</text>
</comment>
<proteinExistence type="predicted"/>
<dbReference type="RefSeq" id="WP_132130381.1">
    <property type="nucleotide sequence ID" value="NZ_CP042432.1"/>
</dbReference>
<dbReference type="OrthoDB" id="370799at2"/>
<name>A0A4R3KPG6_9SPHI</name>
<reference evidence="1 2" key="1">
    <citation type="submission" date="2019-03" db="EMBL/GenBank/DDBJ databases">
        <title>Genomic Encyclopedia of Type Strains, Phase IV (KMG-IV): sequencing the most valuable type-strain genomes for metagenomic binning, comparative biology and taxonomic classification.</title>
        <authorList>
            <person name="Goeker M."/>
        </authorList>
    </citation>
    <scope>NUCLEOTIDE SEQUENCE [LARGE SCALE GENOMIC DNA]</scope>
    <source>
        <strain evidence="1 2">DSM 21100</strain>
    </source>
</reference>
<evidence type="ECO:0000313" key="2">
    <source>
        <dbReference type="Proteomes" id="UP000295807"/>
    </source>
</evidence>
<gene>
    <name evidence="1" type="ORF">EDD80_11437</name>
</gene>
<dbReference type="EMBL" id="SMAD01000014">
    <property type="protein sequence ID" value="TCS85167.1"/>
    <property type="molecule type" value="Genomic_DNA"/>
</dbReference>
<protein>
    <submittedName>
        <fullName evidence="1">Uncharacterized protein</fullName>
    </submittedName>
</protein>
<accession>A0A4R3KPG6</accession>
<dbReference type="AlphaFoldDB" id="A0A4R3KPG6"/>
<keyword evidence="2" id="KW-1185">Reference proteome</keyword>
<organism evidence="1 2">
    <name type="scientific">Anseongella ginsenosidimutans</name>
    <dbReference type="NCBI Taxonomy" id="496056"/>
    <lineage>
        <taxon>Bacteria</taxon>
        <taxon>Pseudomonadati</taxon>
        <taxon>Bacteroidota</taxon>
        <taxon>Sphingobacteriia</taxon>
        <taxon>Sphingobacteriales</taxon>
        <taxon>Sphingobacteriaceae</taxon>
        <taxon>Anseongella</taxon>
    </lineage>
</organism>
<dbReference type="Proteomes" id="UP000295807">
    <property type="component" value="Unassembled WGS sequence"/>
</dbReference>
<evidence type="ECO:0000313" key="1">
    <source>
        <dbReference type="EMBL" id="TCS85167.1"/>
    </source>
</evidence>